<protein>
    <submittedName>
        <fullName evidence="3">NAD(P)-binding protein</fullName>
    </submittedName>
</protein>
<gene>
    <name evidence="3" type="ORF">PAF17_06355</name>
</gene>
<dbReference type="SUPFAM" id="SSF160104">
    <property type="entry name" value="Acetoacetate decarboxylase-like"/>
    <property type="match status" value="1"/>
</dbReference>
<dbReference type="Proteomes" id="UP001165641">
    <property type="component" value="Unassembled WGS sequence"/>
</dbReference>
<dbReference type="PANTHER" id="PTHR43563">
    <property type="entry name" value="AMINE OXIDASE"/>
    <property type="match status" value="1"/>
</dbReference>
<reference evidence="3" key="1">
    <citation type="submission" date="2022-12" db="EMBL/GenBank/DDBJ databases">
        <title>Paracoccus onchidii sp. nov., isolated from a marine invertebrate from the South China Sea.</title>
        <authorList>
            <person name="Xu S."/>
            <person name="Liu Z."/>
            <person name="Xu Y."/>
        </authorList>
    </citation>
    <scope>NUCLEOTIDE SEQUENCE</scope>
    <source>
        <strain evidence="3">Z330</strain>
    </source>
</reference>
<evidence type="ECO:0000259" key="2">
    <source>
        <dbReference type="Pfam" id="PF01593"/>
    </source>
</evidence>
<keyword evidence="4" id="KW-1185">Reference proteome</keyword>
<feature type="domain" description="Amine oxidase" evidence="2">
    <location>
        <begin position="554"/>
        <end position="678"/>
    </location>
</feature>
<evidence type="ECO:0000313" key="3">
    <source>
        <dbReference type="EMBL" id="MDB6177127.1"/>
    </source>
</evidence>
<name>A0ABT4ZCN2_9RHOB</name>
<dbReference type="InterPro" id="IPR050703">
    <property type="entry name" value="Flavin_MAO"/>
</dbReference>
<dbReference type="Gene3D" id="2.40.400.10">
    <property type="entry name" value="Acetoacetate decarboxylase-like"/>
    <property type="match status" value="1"/>
</dbReference>
<proteinExistence type="inferred from homology"/>
<sequence>MSAQRQKVAIIGGGVGAVTAAYAITQLPDWQDRYEITLYQMGWRLGGKGASGRNKDKGERIEEHGLHIWAGFYDNAFRLMRDCYETLISEKLREPDAPLATLEEAFHGLNYFFLAEDIPTPDGPASLHPWRIDFEPNDDKPGSGDVIPSPYALFTMLLDRIRQLLERPGAVAAAPHQLPDRFHTGFAARGLSTQAATPVHALQDMARSLPADARDHTCADQAELAALAAHAQDWHESLLAQLEQGDESRRLHYLISLSLAFFRGTIAEGCFYEGFDAIDDWEISDWLLHYGAAHDAVYSAVFRGCYDYVFGYPGGVTDHRSVGAGTAIRGLLRLAFCYKGSLFFKMQAGMGDTIFAPYYQVLRKRGVKFEFFNAATKLRLDANRTGIDAIDMVRQARVRGEYLPLRDVAGLPCWPSEPLWEQIEDFPDKDFECEKNPPRGQSYQLRRGHDFDQVILGASLGSMPYLADELCQTSPRWRAMLDKVQTVATHAAQFWLDKTPQELGWNALVARHNPGPQTDLQTVITSFSEPLDTWADMSDLLVRETWPTPGPSAIAYFCSPCHDADVDAGSMVERSRAWANQDLTRMWPGASKNGGFDAGILHDIENGDDDARFNAQYFRENFFGSERYVLSVPGSVQYRLEPDGSGFENLYLAGDWTRCAINAGCVEAATISGLMAARGLTGDDIRIVGEGDLAPDSGPGDDARLASPYAQTAPWPLTPFYGTGAIDGFFSFHAIDAEALQAVLPDGMYLLPQGLTPAGTHPVALLANQQIGVRLSALPRLLGYRNYYEAIIAINWVGIEGQPGIFSYLPNLYLNSRAPQLAGVWMYGFNKRMGQLQMGQSSYEVAAPDGTAIWSGRYQQPGFARPLMQSPECAAVEALCQQVVVSEGAFGGWRYSAFDFNLTSARVAPVSAQIDIADPALARLPQGRMQARPLAMHDAASFATRSHGLPGAFRIWTNWTLSNPFDSRRLAVLEAKRAGQP</sequence>
<organism evidence="3 4">
    <name type="scientific">Paracoccus onchidii</name>
    <dbReference type="NCBI Taxonomy" id="3017813"/>
    <lineage>
        <taxon>Bacteria</taxon>
        <taxon>Pseudomonadati</taxon>
        <taxon>Pseudomonadota</taxon>
        <taxon>Alphaproteobacteria</taxon>
        <taxon>Rhodobacterales</taxon>
        <taxon>Paracoccaceae</taxon>
        <taxon>Paracoccus</taxon>
    </lineage>
</organism>
<evidence type="ECO:0000256" key="1">
    <source>
        <dbReference type="ARBA" id="ARBA00005995"/>
    </source>
</evidence>
<accession>A0ABT4ZCN2</accession>
<dbReference type="InterPro" id="IPR036188">
    <property type="entry name" value="FAD/NAD-bd_sf"/>
</dbReference>
<evidence type="ECO:0000313" key="4">
    <source>
        <dbReference type="Proteomes" id="UP001165641"/>
    </source>
</evidence>
<dbReference type="RefSeq" id="WP_271888254.1">
    <property type="nucleotide sequence ID" value="NZ_JAQBIE010000007.1"/>
</dbReference>
<dbReference type="Pfam" id="PF01593">
    <property type="entry name" value="Amino_oxidase"/>
    <property type="match status" value="1"/>
</dbReference>
<dbReference type="Pfam" id="PF13450">
    <property type="entry name" value="NAD_binding_8"/>
    <property type="match status" value="1"/>
</dbReference>
<dbReference type="InterPro" id="IPR002937">
    <property type="entry name" value="Amino_oxidase"/>
</dbReference>
<dbReference type="PANTHER" id="PTHR43563:SF1">
    <property type="entry name" value="AMINE OXIDASE [FLAVIN-CONTAINING] B"/>
    <property type="match status" value="1"/>
</dbReference>
<dbReference type="InterPro" id="IPR023375">
    <property type="entry name" value="ADC_dom_sf"/>
</dbReference>
<dbReference type="SUPFAM" id="SSF51905">
    <property type="entry name" value="FAD/NAD(P)-binding domain"/>
    <property type="match status" value="1"/>
</dbReference>
<comment type="similarity">
    <text evidence="1">Belongs to the flavin monoamine oxidase family.</text>
</comment>
<dbReference type="EMBL" id="JAQBIE010000007">
    <property type="protein sequence ID" value="MDB6177127.1"/>
    <property type="molecule type" value="Genomic_DNA"/>
</dbReference>
<comment type="caution">
    <text evidence="3">The sequence shown here is derived from an EMBL/GenBank/DDBJ whole genome shotgun (WGS) entry which is preliminary data.</text>
</comment>